<dbReference type="PANTHER" id="PTHR31302:SF0">
    <property type="entry name" value="TRANSMEMBRANE PROTEIN WITH METALLOPHOSPHOESTERASE DOMAIN"/>
    <property type="match status" value="1"/>
</dbReference>
<gene>
    <name evidence="2" type="ORF">LY60_02990</name>
</gene>
<keyword evidence="3" id="KW-1185">Reference proteome</keyword>
<dbReference type="OrthoDB" id="568465at2"/>
<evidence type="ECO:0000313" key="2">
    <source>
        <dbReference type="EMBL" id="TWH78149.1"/>
    </source>
</evidence>
<dbReference type="Gene3D" id="3.60.21.10">
    <property type="match status" value="1"/>
</dbReference>
<dbReference type="GO" id="GO:0016787">
    <property type="term" value="F:hydrolase activity"/>
    <property type="evidence" value="ECO:0007669"/>
    <property type="project" value="InterPro"/>
</dbReference>
<feature type="domain" description="Calcineurin-like phosphoesterase" evidence="1">
    <location>
        <begin position="1"/>
        <end position="202"/>
    </location>
</feature>
<dbReference type="PANTHER" id="PTHR31302">
    <property type="entry name" value="TRANSMEMBRANE PROTEIN WITH METALLOPHOSPHOESTERASE DOMAIN-RELATED"/>
    <property type="match status" value="1"/>
</dbReference>
<dbReference type="SUPFAM" id="SSF56300">
    <property type="entry name" value="Metallo-dependent phosphatases"/>
    <property type="match status" value="1"/>
</dbReference>
<dbReference type="InterPro" id="IPR016024">
    <property type="entry name" value="ARM-type_fold"/>
</dbReference>
<dbReference type="SUPFAM" id="SSF48371">
    <property type="entry name" value="ARM repeat"/>
    <property type="match status" value="1"/>
</dbReference>
<comment type="caution">
    <text evidence="2">The sequence shown here is derived from an EMBL/GenBank/DDBJ whole genome shotgun (WGS) entry which is preliminary data.</text>
</comment>
<evidence type="ECO:0000259" key="1">
    <source>
        <dbReference type="Pfam" id="PF00149"/>
    </source>
</evidence>
<dbReference type="InterPro" id="IPR027417">
    <property type="entry name" value="P-loop_NTPase"/>
</dbReference>
<dbReference type="Gene3D" id="3.40.50.300">
    <property type="entry name" value="P-loop containing nucleotide triphosphate hydrolases"/>
    <property type="match status" value="1"/>
</dbReference>
<sequence>MKLLILSDLHFREKNDWQVIDKIGSELIKRVKAKMKDDETIAIAVLGDIIDCGGKGNNTVKFAEASRFINMLKSEFNDARFYFIPGNHEIKDGNIICEFDEFYARHSLNPDFKFTNEISIFSETLSGFNMVFVDSVLARRHDANGEINITELKSNMKANCKNIIFMHHPPCAQEGADRVVVNSAELISTHANFVFYGHQHGYVNVPDFLEHDTDIHSVGALFKQDRGTRNEFLLLDIADSKINYAYRYVFAVSSFLAQLMFPKKKELKSHEWKFDIPPKIEKVLSRRYKKVSSKTSFNERDSVFTGLIGVNIETLLKNNNSILLLGDAGVGKSFVLTSIYWSFQDNEDYFPIWISLRNTNYETIKRYVGYAQHNTIDNKTPVLIIDGLDEMKSENVADLIRDIGSAINGDVEVKIIISSRTNFKIELEHFVEYKILPLTDEDVTGIASEKGVNDIAIFMEELKLKNCLPLAKIPFYLFDIINIYKEKGSLPERNQLLIHMILSRFKNADDRYQCKYSESILGNEYNILLALKKLAFFMQSHHEYSLANLKYTRILETNIREQLRKTGLVVYQEAQYATSWEFEHNIFREFLVADLLKEISFDELLNIITYDEEKTKLRPSWVNVTSFLLSMREDSMLKEWLIQNAKDIICEIESDRLTLADRNDVFIAILQDCFAKGTPVYTYYNVEKLTRYFQSEETIKFILSVLKQSDRYYEVLSVLHILCYCTSFYCSEDLILEEILKYLSADVSENIVVRAIKALSNLCKSNLSKNISIIFPFIKNDNRVEVAGAVCDLFAINNISDEYADYILEKLSNVCEFCESYSAEKSLMHAVGSFYNLNNLLSAMELLCKMDAPYRFYKSDELFTELIEKIHTILRGRDEHHIDTLIGIFIIASKKHYSKKTNALKQYFIGTNNLAKAFNKILELDLPDIDMLFAIETIMDESLTKILVEHYSANKVDAEIVKWYARRLPQGSPIFESLNRAVIEKENCDIYTEPRIDWEENNKIGNQKYFDSLLDKTEFESLINELIDFLHPEITCGELLGDSFSKVPNDREDMHNLVTALYHNGNAEWKVVDFVNSIDWDNFSIFQICKMLKDDKGILFDEPQKNVLEEYYNKMIQEINFETFDERLPTSDAILSYAEQLVFLMRRYDFACNDEKILEFLMLPWYVFESSSVSSESEILKFVSDKISDPLKLRRKILENIRKKSLNPHASQTHILYCLEYKLPDAVNLATDLFKSTDENSRYLRNAAVDYLITLSGEKYVDDLIDANIDEDMLRYLAIKLENVNTNLISILIEKNQQSTTRMLFLEELIIHNSEYALQVYTELVKERNGLPDKHTDTMSVPEITHSIREVNDISLLDHVMNLFAICLGEGFEDKDGFGLFSSLNSSIQQLIQVDKIKVKEKLQKMITDYPENEKLKANCNWHIHNIEKVQNVSGDTPWSFKMIIEYLNRFN</sequence>
<evidence type="ECO:0000313" key="3">
    <source>
        <dbReference type="Proteomes" id="UP000315343"/>
    </source>
</evidence>
<accession>A0A562J4N4</accession>
<dbReference type="EMBL" id="VLKH01000010">
    <property type="protein sequence ID" value="TWH78149.1"/>
    <property type="molecule type" value="Genomic_DNA"/>
</dbReference>
<dbReference type="SUPFAM" id="SSF52540">
    <property type="entry name" value="P-loop containing nucleoside triphosphate hydrolases"/>
    <property type="match status" value="1"/>
</dbReference>
<dbReference type="InterPro" id="IPR029052">
    <property type="entry name" value="Metallo-depent_PP-like"/>
</dbReference>
<dbReference type="RefSeq" id="WP_145085424.1">
    <property type="nucleotide sequence ID" value="NZ_VLKH01000010.1"/>
</dbReference>
<dbReference type="InterPro" id="IPR004843">
    <property type="entry name" value="Calcineurin-like_PHP"/>
</dbReference>
<organism evidence="2 3">
    <name type="scientific">Sedimentibacter saalensis</name>
    <dbReference type="NCBI Taxonomy" id="130788"/>
    <lineage>
        <taxon>Bacteria</taxon>
        <taxon>Bacillati</taxon>
        <taxon>Bacillota</taxon>
        <taxon>Tissierellia</taxon>
        <taxon>Sedimentibacter</taxon>
    </lineage>
</organism>
<dbReference type="Proteomes" id="UP000315343">
    <property type="component" value="Unassembled WGS sequence"/>
</dbReference>
<name>A0A562J4N4_9FIRM</name>
<reference evidence="2 3" key="1">
    <citation type="submission" date="2019-07" db="EMBL/GenBank/DDBJ databases">
        <title>Genomic Encyclopedia of Type Strains, Phase I: the one thousand microbial genomes (KMG-I) project.</title>
        <authorList>
            <person name="Kyrpides N."/>
        </authorList>
    </citation>
    <scope>NUCLEOTIDE SEQUENCE [LARGE SCALE GENOMIC DNA]</scope>
    <source>
        <strain evidence="2 3">DSM 13558</strain>
    </source>
</reference>
<dbReference type="InterPro" id="IPR051158">
    <property type="entry name" value="Metallophosphoesterase_sf"/>
</dbReference>
<protein>
    <submittedName>
        <fullName evidence="2">Calcineurin-like phosphoesterase family protein</fullName>
    </submittedName>
</protein>
<proteinExistence type="predicted"/>
<dbReference type="Pfam" id="PF00149">
    <property type="entry name" value="Metallophos"/>
    <property type="match status" value="1"/>
</dbReference>